<keyword evidence="8" id="KW-1185">Reference proteome</keyword>
<feature type="region of interest" description="N-terminal hotdog fold" evidence="4">
    <location>
        <begin position="858"/>
        <end position="979"/>
    </location>
</feature>
<evidence type="ECO:0000313" key="8">
    <source>
        <dbReference type="Proteomes" id="UP001107558"/>
    </source>
</evidence>
<dbReference type="InterPro" id="IPR049900">
    <property type="entry name" value="PKS_mFAS_DH"/>
</dbReference>
<dbReference type="Pfam" id="PF02801">
    <property type="entry name" value="Ketoacyl-synt_C"/>
    <property type="match status" value="1"/>
</dbReference>
<dbReference type="EMBL" id="JADBJN010000004">
    <property type="protein sequence ID" value="KAG5666534.1"/>
    <property type="molecule type" value="Genomic_DNA"/>
</dbReference>
<dbReference type="SMART" id="SM00827">
    <property type="entry name" value="PKS_AT"/>
    <property type="match status" value="1"/>
</dbReference>
<dbReference type="Gene3D" id="3.40.366.10">
    <property type="entry name" value="Malonyl-Coenzyme A Acyl Carrier Protein, domain 2"/>
    <property type="match status" value="1"/>
</dbReference>
<dbReference type="OrthoDB" id="6510016at2759"/>
<dbReference type="InterPro" id="IPR049552">
    <property type="entry name" value="PKS_DH_N"/>
</dbReference>
<feature type="domain" description="Ketosynthase family 3 (KS3)" evidence="5">
    <location>
        <begin position="18"/>
        <end position="420"/>
    </location>
</feature>
<dbReference type="InterPro" id="IPR057326">
    <property type="entry name" value="KR_dom"/>
</dbReference>
<dbReference type="InterPro" id="IPR032821">
    <property type="entry name" value="PKS_assoc"/>
</dbReference>
<dbReference type="SMART" id="SM00822">
    <property type="entry name" value="PKS_KR"/>
    <property type="match status" value="1"/>
</dbReference>
<name>A0A9J6BA92_POLVA</name>
<dbReference type="CDD" id="cd05195">
    <property type="entry name" value="enoyl_red"/>
    <property type="match status" value="1"/>
</dbReference>
<evidence type="ECO:0000259" key="5">
    <source>
        <dbReference type="PROSITE" id="PS52004"/>
    </source>
</evidence>
<dbReference type="Pfam" id="PF00698">
    <property type="entry name" value="Acyl_transf_1"/>
    <property type="match status" value="1"/>
</dbReference>
<proteinExistence type="predicted"/>
<feature type="active site" description="Proton donor; for dehydratase activity" evidence="4">
    <location>
        <position position="1040"/>
    </location>
</feature>
<dbReference type="PANTHER" id="PTHR43775:SF23">
    <property type="entry name" value="FATTY ACID SYNTHASE 3"/>
    <property type="match status" value="1"/>
</dbReference>
<dbReference type="CDD" id="cd08954">
    <property type="entry name" value="KR_1_FAS_SDR_x"/>
    <property type="match status" value="1"/>
</dbReference>
<dbReference type="SUPFAM" id="SSF53901">
    <property type="entry name" value="Thiolase-like"/>
    <property type="match status" value="1"/>
</dbReference>
<dbReference type="InterPro" id="IPR036736">
    <property type="entry name" value="ACP-like_sf"/>
</dbReference>
<dbReference type="InterPro" id="IPR016036">
    <property type="entry name" value="Malonyl_transacylase_ACP-bd"/>
</dbReference>
<comment type="caution">
    <text evidence="7">The sequence shown here is derived from an EMBL/GenBank/DDBJ whole genome shotgun (WGS) entry which is preliminary data.</text>
</comment>
<dbReference type="PANTHER" id="PTHR43775">
    <property type="entry name" value="FATTY ACID SYNTHASE"/>
    <property type="match status" value="1"/>
</dbReference>
<keyword evidence="2" id="KW-0597">Phosphoprotein</keyword>
<evidence type="ECO:0000259" key="6">
    <source>
        <dbReference type="PROSITE" id="PS52019"/>
    </source>
</evidence>
<dbReference type="SMART" id="SM00825">
    <property type="entry name" value="PKS_KS"/>
    <property type="match status" value="1"/>
</dbReference>
<dbReference type="CDD" id="cd00833">
    <property type="entry name" value="PKS"/>
    <property type="match status" value="1"/>
</dbReference>
<gene>
    <name evidence="7" type="ORF">PVAND_014554</name>
</gene>
<dbReference type="Pfam" id="PF13602">
    <property type="entry name" value="ADH_zinc_N_2"/>
    <property type="match status" value="1"/>
</dbReference>
<accession>A0A9J6BA92</accession>
<evidence type="ECO:0000256" key="4">
    <source>
        <dbReference type="PROSITE-ProRule" id="PRU01363"/>
    </source>
</evidence>
<dbReference type="PROSITE" id="PS52019">
    <property type="entry name" value="PKS_MFAS_DH"/>
    <property type="match status" value="1"/>
</dbReference>
<dbReference type="InterPro" id="IPR014031">
    <property type="entry name" value="Ketoacyl_synth_C"/>
</dbReference>
<dbReference type="PROSITE" id="PS52004">
    <property type="entry name" value="KS3_2"/>
    <property type="match status" value="1"/>
</dbReference>
<dbReference type="Gene3D" id="3.40.47.10">
    <property type="match status" value="1"/>
</dbReference>
<dbReference type="SUPFAM" id="SSF50129">
    <property type="entry name" value="GroES-like"/>
    <property type="match status" value="1"/>
</dbReference>
<dbReference type="InterPro" id="IPR013968">
    <property type="entry name" value="PKS_KR"/>
</dbReference>
<dbReference type="InterPro" id="IPR016035">
    <property type="entry name" value="Acyl_Trfase/lysoPLipase"/>
</dbReference>
<evidence type="ECO:0000313" key="7">
    <source>
        <dbReference type="EMBL" id="KAG5666534.1"/>
    </source>
</evidence>
<feature type="active site" description="Proton acceptor; for dehydratase activity" evidence="4">
    <location>
        <position position="892"/>
    </location>
</feature>
<dbReference type="Pfam" id="PF21149">
    <property type="entry name" value="FAS_pseudo-KR"/>
    <property type="match status" value="1"/>
</dbReference>
<dbReference type="SUPFAM" id="SSF47336">
    <property type="entry name" value="ACP-like"/>
    <property type="match status" value="1"/>
</dbReference>
<protein>
    <submittedName>
        <fullName evidence="7">Uncharacterized protein</fullName>
    </submittedName>
</protein>
<evidence type="ECO:0000256" key="1">
    <source>
        <dbReference type="ARBA" id="ARBA00022450"/>
    </source>
</evidence>
<dbReference type="Pfam" id="PF00109">
    <property type="entry name" value="ketoacyl-synt"/>
    <property type="match status" value="1"/>
</dbReference>
<dbReference type="Proteomes" id="UP001107558">
    <property type="component" value="Chromosome 4"/>
</dbReference>
<dbReference type="GO" id="GO:0004312">
    <property type="term" value="F:fatty acid synthase activity"/>
    <property type="evidence" value="ECO:0007669"/>
    <property type="project" value="TreeGrafter"/>
</dbReference>
<dbReference type="InterPro" id="IPR049391">
    <property type="entry name" value="FAS_pseudo-KR"/>
</dbReference>
<keyword evidence="1" id="KW-0596">Phosphopantetheine</keyword>
<dbReference type="Gene3D" id="3.90.180.10">
    <property type="entry name" value="Medium-chain alcohol dehydrogenases, catalytic domain"/>
    <property type="match status" value="1"/>
</dbReference>
<dbReference type="Pfam" id="PF00550">
    <property type="entry name" value="PP-binding"/>
    <property type="match status" value="1"/>
</dbReference>
<dbReference type="SMART" id="SM00829">
    <property type="entry name" value="PKS_ER"/>
    <property type="match status" value="1"/>
</dbReference>
<keyword evidence="3" id="KW-0808">Transferase</keyword>
<dbReference type="InterPro" id="IPR001227">
    <property type="entry name" value="Ac_transferase_dom_sf"/>
</dbReference>
<dbReference type="GO" id="GO:0006633">
    <property type="term" value="P:fatty acid biosynthetic process"/>
    <property type="evidence" value="ECO:0007669"/>
    <property type="project" value="TreeGrafter"/>
</dbReference>
<dbReference type="Gene3D" id="3.30.70.3290">
    <property type="match status" value="1"/>
</dbReference>
<feature type="domain" description="PKS/mFAS DH" evidence="6">
    <location>
        <begin position="858"/>
        <end position="1120"/>
    </location>
</feature>
<dbReference type="InterPro" id="IPR020843">
    <property type="entry name" value="ER"/>
</dbReference>
<dbReference type="Gene3D" id="3.40.50.720">
    <property type="entry name" value="NAD(P)-binding Rossmann-like Domain"/>
    <property type="match status" value="1"/>
</dbReference>
<dbReference type="InterPro" id="IPR016039">
    <property type="entry name" value="Thiolase-like"/>
</dbReference>
<dbReference type="SUPFAM" id="SSF52151">
    <property type="entry name" value="FabD/lysophospholipase-like"/>
    <property type="match status" value="1"/>
</dbReference>
<evidence type="ECO:0000256" key="3">
    <source>
        <dbReference type="ARBA" id="ARBA00022679"/>
    </source>
</evidence>
<dbReference type="GO" id="GO:0016491">
    <property type="term" value="F:oxidoreductase activity"/>
    <property type="evidence" value="ECO:0007669"/>
    <property type="project" value="InterPro"/>
</dbReference>
<dbReference type="InterPro" id="IPR020841">
    <property type="entry name" value="PKS_Beta-ketoAc_synthase_dom"/>
</dbReference>
<dbReference type="InterPro" id="IPR050091">
    <property type="entry name" value="PKS_NRPS_Biosynth_Enz"/>
</dbReference>
<reference evidence="7" key="1">
    <citation type="submission" date="2021-03" db="EMBL/GenBank/DDBJ databases">
        <title>Chromosome level genome of the anhydrobiotic midge Polypedilum vanderplanki.</title>
        <authorList>
            <person name="Yoshida Y."/>
            <person name="Kikawada T."/>
            <person name="Gusev O."/>
        </authorList>
    </citation>
    <scope>NUCLEOTIDE SEQUENCE</scope>
    <source>
        <strain evidence="7">NIAS01</strain>
        <tissue evidence="7">Whole body or cell culture</tissue>
    </source>
</reference>
<dbReference type="InterPro" id="IPR036291">
    <property type="entry name" value="NAD(P)-bd_dom_sf"/>
</dbReference>
<sequence>MTPKPLEIPTKNFKNDNEPTVVISGMSGRFPKSQNIAEFKENLMNKVDMTEPCETRFKQLNELIPDRCGQTKNIEKFDSAFFNIPAEFANHLDPMCRTLLEHVYEAIIDAGVSPKSIRGTKTGVFVGCCFADCHEYSIREKSGKEVTGSLRTLIPNHVSYAFDFKGPSYVIDSACSSSGYAADVALKSIKSGECDAAILAGTNLVLGPALSMGFNKMGVLSKDGIGKSFDEEANGYCRADAIVALFLQKSTDAKRVYATFVHAKKNVDGYKKEGLPFPSKVMQVKLFEEFYQEIGMNPNDVDYIEAHSTGTKVGDLEEVPGLDSIFCSNRKSPLLIGSLKSNMGHSEAASTTSSIVKSLLIFENKKLFSNLHFNKPRSGIEAFEKGSIKVVDEMTDFKGSLIGINSFGVGGANVHLLLKSHEKEKINNGAINDKLERILLWSGRTKEAVEMIFDSVTKAPLDAEHIALLQHSQEQTIALNTFRGFAIFDPRISVDENSKCVHKEINNYLDGKRKIAFVYSGIGSQWPQMISDLMRIPTFAKSINKCHEILLSKNLNLKEILSSPNEAANVLHSYISIAAIQIALTDILTTIGVKADYILGHSVGELGCAYADNCLTDEEMILCAYSRGIATLETKTINGAMAAVGVGYNELKGRLIEGVEIACHNNSTSCTISGPRVKIEKFIQQLKAENCFVREVNSGGIAFHSSYIAPMGPKLQKLLESVIKNPKERSQKWISTSVPKEKFENEESRLSSAKYHTNNLLNPVLFEEALASLPEKCLTIEIAPCGLLQAILKRAVPNGLHFSLTKREHKENARFLMNSLGKIFTNGVDMSIQNLYPKINFPVSRGTSMISPLIKWDHSSNFKAFKMDELDVNELKVPIMMRDPNFEFLAGHKIEGKIIFPGTGYLYIACRLAAAHHKQKFEDFDIEMDDIRFHNACFLSYEKDVELMAVYHGGDGKFEIREGKTVMCTGYIRPSSSSKIRNYEVKDNSHIPEMNGDEFYKELRIRNYNYEKLFRNVVGAKIDGSQVRAKWENNWIAFFDNLGQLVLISKDARGSLVPIRIRKVVLSPRAFLEQLKTFENLSDHEKIATAFYDKDLDMVHCPGMEFRGFTFTSIPKLLYRGHHVMSCYKFISHFPTPVITAENAAKICVQLAMENSMILKISSIEIDESEELEENSGIFNEFMAKAIESVPIVTSDLIFLSNRNIENANFVTIEKLETLKTKKSADFLIRKGFENLETIEQHLAESAFVICRNSISANSPKNLPKNFSLTAILNLENEKIFLIQYHKNLQEIPTNVIKISSRDFQWLEQLKESIKEKPTIVYAQNEKNSGILGLVNCLRREPNCGNLRCVFIDDDSAPDFEIEKEFYKKQLEKGLAVNIYRNGQWGSYRHLTLQQPSMSKISPTEVSAFLNIQTRGDLSSLKWIQQPLKLKVDGKHEVVRIHYAALNFRDVMIATGRVGPEMFGDKRNDQLKILGFEFSGITITGRRVYGMAPYGCLSTHFSDERVILLDVPKEWSLEQAATIIGTYGTIAISLFMKCQIEKDKSILIHAGSGGVGLSALYVAFASGMEVFTTVSNEEKRQFLLDTFPKLKPENIGNSRDTTFEDMIMKRTNGRGVDYVLNSLSDDKLLASLRCVAKAGYFIEIGKSDIVRDNKINLACFANELTFISVNMVNCAFTEGRSFEDLKSFVKQGIKKKFIVPLKTTVFKPEQTEEAFRYLASGKHIGKVLIQLREGEKLTKELLPMEIIPAMCFNENHSYIIVGGLGGFGLELADWMILRGGKKIVLSSSRGISNNYQTYRMRLWETYNAQIKISTADVTTAAGCQQLINEASKLGPIGGIFNLAVKLNDALFENQTQTTFEQTLATKAIATKHLDKISRNFCPSLEFFVVFSSVSCGLGNAGQSNYGMANSIMERIIEQRHQDGLPAKAIQWGAIGDVGILADLNEEKEISGTLMQRISSCLESMDTLVQSSDPIVCSMVVAEKGKAISSKAAMIENILKLLGIKDISAYPADTKVSDFGMDSLLSVEFMQLFEREFNVQLSVDEMRSMTLEKLMSYSNGKIDGKKMKIVDGKVVEI</sequence>
<dbReference type="SUPFAM" id="SSF51735">
    <property type="entry name" value="NAD(P)-binding Rossmann-fold domains"/>
    <property type="match status" value="2"/>
</dbReference>
<dbReference type="Gene3D" id="1.10.1200.10">
    <property type="entry name" value="ACP-like"/>
    <property type="match status" value="1"/>
</dbReference>
<evidence type="ECO:0000256" key="2">
    <source>
        <dbReference type="ARBA" id="ARBA00022553"/>
    </source>
</evidence>
<dbReference type="Pfam" id="PF08659">
    <property type="entry name" value="KR"/>
    <property type="match status" value="1"/>
</dbReference>
<feature type="region of interest" description="C-terminal hotdog fold" evidence="4">
    <location>
        <begin position="991"/>
        <end position="1120"/>
    </location>
</feature>
<dbReference type="InterPro" id="IPR042104">
    <property type="entry name" value="PKS_dehydratase_sf"/>
</dbReference>
<dbReference type="InterPro" id="IPR009081">
    <property type="entry name" value="PP-bd_ACP"/>
</dbReference>
<organism evidence="7 8">
    <name type="scientific">Polypedilum vanderplanki</name>
    <name type="common">Sleeping chironomid midge</name>
    <dbReference type="NCBI Taxonomy" id="319348"/>
    <lineage>
        <taxon>Eukaryota</taxon>
        <taxon>Metazoa</taxon>
        <taxon>Ecdysozoa</taxon>
        <taxon>Arthropoda</taxon>
        <taxon>Hexapoda</taxon>
        <taxon>Insecta</taxon>
        <taxon>Pterygota</taxon>
        <taxon>Neoptera</taxon>
        <taxon>Endopterygota</taxon>
        <taxon>Diptera</taxon>
        <taxon>Nematocera</taxon>
        <taxon>Chironomoidea</taxon>
        <taxon>Chironomidae</taxon>
        <taxon>Chironominae</taxon>
        <taxon>Polypedilum</taxon>
        <taxon>Polypedilum</taxon>
    </lineage>
</organism>
<dbReference type="InterPro" id="IPR011032">
    <property type="entry name" value="GroES-like_sf"/>
</dbReference>
<dbReference type="Gene3D" id="3.10.129.110">
    <property type="entry name" value="Polyketide synthase dehydratase"/>
    <property type="match status" value="1"/>
</dbReference>
<dbReference type="InterPro" id="IPR014043">
    <property type="entry name" value="Acyl_transferase_dom"/>
</dbReference>
<dbReference type="Pfam" id="PF21089">
    <property type="entry name" value="PKS_DH_N"/>
    <property type="match status" value="1"/>
</dbReference>
<dbReference type="SUPFAM" id="SSF55048">
    <property type="entry name" value="Probable ACP-binding domain of malonyl-CoA ACP transacylase"/>
    <property type="match status" value="1"/>
</dbReference>
<dbReference type="InterPro" id="IPR014030">
    <property type="entry name" value="Ketoacyl_synth_N"/>
</dbReference>
<dbReference type="Pfam" id="PF16197">
    <property type="entry name" value="KAsynt_C_assoc"/>
    <property type="match status" value="1"/>
</dbReference>